<dbReference type="Proteomes" id="UP000053989">
    <property type="component" value="Unassembled WGS sequence"/>
</dbReference>
<reference evidence="1 2" key="1">
    <citation type="submission" date="2014-04" db="EMBL/GenBank/DDBJ databases">
        <authorList>
            <consortium name="DOE Joint Genome Institute"/>
            <person name="Kuo A."/>
            <person name="Kohler A."/>
            <person name="Nagy L.G."/>
            <person name="Floudas D."/>
            <person name="Copeland A."/>
            <person name="Barry K.W."/>
            <person name="Cichocki N."/>
            <person name="Veneault-Fourrey C."/>
            <person name="LaButti K."/>
            <person name="Lindquist E.A."/>
            <person name="Lipzen A."/>
            <person name="Lundell T."/>
            <person name="Morin E."/>
            <person name="Murat C."/>
            <person name="Sun H."/>
            <person name="Tunlid A."/>
            <person name="Henrissat B."/>
            <person name="Grigoriev I.V."/>
            <person name="Hibbett D.S."/>
            <person name="Martin F."/>
            <person name="Nordberg H.P."/>
            <person name="Cantor M.N."/>
            <person name="Hua S.X."/>
        </authorList>
    </citation>
    <scope>NUCLEOTIDE SEQUENCE [LARGE SCALE GENOMIC DNA]</scope>
    <source>
        <strain evidence="1 2">Foug A</strain>
    </source>
</reference>
<evidence type="ECO:0000313" key="2">
    <source>
        <dbReference type="Proteomes" id="UP000053989"/>
    </source>
</evidence>
<evidence type="ECO:0000313" key="1">
    <source>
        <dbReference type="EMBL" id="KIM70787.1"/>
    </source>
</evidence>
<keyword evidence="2" id="KW-1185">Reference proteome</keyword>
<feature type="non-terminal residue" evidence="1">
    <location>
        <position position="1"/>
    </location>
</feature>
<gene>
    <name evidence="1" type="ORF">SCLCIDRAFT_77722</name>
</gene>
<protein>
    <recommendedName>
        <fullName evidence="3">Reverse transcriptase zinc-binding domain-containing protein</fullName>
    </recommendedName>
</protein>
<dbReference type="AlphaFoldDB" id="A0A0C3B0K3"/>
<feature type="non-terminal residue" evidence="1">
    <location>
        <position position="90"/>
    </location>
</feature>
<reference evidence="2" key="2">
    <citation type="submission" date="2015-01" db="EMBL/GenBank/DDBJ databases">
        <title>Evolutionary Origins and Diversification of the Mycorrhizal Mutualists.</title>
        <authorList>
            <consortium name="DOE Joint Genome Institute"/>
            <consortium name="Mycorrhizal Genomics Consortium"/>
            <person name="Kohler A."/>
            <person name="Kuo A."/>
            <person name="Nagy L.G."/>
            <person name="Floudas D."/>
            <person name="Copeland A."/>
            <person name="Barry K.W."/>
            <person name="Cichocki N."/>
            <person name="Veneault-Fourrey C."/>
            <person name="LaButti K."/>
            <person name="Lindquist E.A."/>
            <person name="Lipzen A."/>
            <person name="Lundell T."/>
            <person name="Morin E."/>
            <person name="Murat C."/>
            <person name="Riley R."/>
            <person name="Ohm R."/>
            <person name="Sun H."/>
            <person name="Tunlid A."/>
            <person name="Henrissat B."/>
            <person name="Grigoriev I.V."/>
            <person name="Hibbett D.S."/>
            <person name="Martin F."/>
        </authorList>
    </citation>
    <scope>NUCLEOTIDE SEQUENCE [LARGE SCALE GENOMIC DNA]</scope>
    <source>
        <strain evidence="2">Foug A</strain>
    </source>
</reference>
<evidence type="ECO:0008006" key="3">
    <source>
        <dbReference type="Google" id="ProtNLM"/>
    </source>
</evidence>
<organism evidence="1 2">
    <name type="scientific">Scleroderma citrinum Foug A</name>
    <dbReference type="NCBI Taxonomy" id="1036808"/>
    <lineage>
        <taxon>Eukaryota</taxon>
        <taxon>Fungi</taxon>
        <taxon>Dikarya</taxon>
        <taxon>Basidiomycota</taxon>
        <taxon>Agaricomycotina</taxon>
        <taxon>Agaricomycetes</taxon>
        <taxon>Agaricomycetidae</taxon>
        <taxon>Boletales</taxon>
        <taxon>Sclerodermatineae</taxon>
        <taxon>Sclerodermataceae</taxon>
        <taxon>Scleroderma</taxon>
    </lineage>
</organism>
<sequence length="90" mass="10137">CHTGHAFMGEYYNKHVPTEDHTCPCGDPLQLRDHILTVCPTYKNQHQALKDASEDLITSDILSTKEGIEALVQFLRATNTFKKHQPPPPP</sequence>
<dbReference type="HOGENOM" id="CLU_163773_0_0_1"/>
<dbReference type="STRING" id="1036808.A0A0C3B0K3"/>
<dbReference type="InParanoid" id="A0A0C3B0K3"/>
<proteinExistence type="predicted"/>
<accession>A0A0C3B0K3</accession>
<dbReference type="EMBL" id="KN822004">
    <property type="protein sequence ID" value="KIM70787.1"/>
    <property type="molecule type" value="Genomic_DNA"/>
</dbReference>
<name>A0A0C3B0K3_9AGAM</name>
<dbReference type="OrthoDB" id="3229437at2759"/>